<sequence length="215" mass="24537">MDSRASVLLLELIMLWSAILSEYGRSQSKDETTMSLVLKEKKKRFQFKYNPNKGYEPYWVGGEHILTSTTPGRGTTTTTPPPICNYDCNYIYQKITAVCAVYIDALPKVVCGACTGKPGGNLEYDITKAYYTMKYCDFLAVQCKQDILGKARIMYVHFGACKTDKEINKPLWEPSQVVSRMQWYLNSFDKQEDPLITKAMTTPKRKKQKSSDKKS</sequence>
<evidence type="ECO:0000313" key="4">
    <source>
        <dbReference type="RefSeq" id="XP_035449479.2"/>
    </source>
</evidence>
<protein>
    <submittedName>
        <fullName evidence="4">Uncharacterized protein LOC118275577</fullName>
    </submittedName>
</protein>
<dbReference type="AlphaFoldDB" id="A0A9R0DDT4"/>
<gene>
    <name evidence="4" type="primary">LOC118275577</name>
</gene>
<evidence type="ECO:0000313" key="3">
    <source>
        <dbReference type="Proteomes" id="UP000829999"/>
    </source>
</evidence>
<evidence type="ECO:0000256" key="2">
    <source>
        <dbReference type="SAM" id="SignalP"/>
    </source>
</evidence>
<feature type="region of interest" description="Disordered" evidence="1">
    <location>
        <begin position="195"/>
        <end position="215"/>
    </location>
</feature>
<name>A0A9R0DDT4_SPOFR</name>
<feature type="signal peptide" evidence="2">
    <location>
        <begin position="1"/>
        <end position="26"/>
    </location>
</feature>
<dbReference type="OrthoDB" id="7418997at2759"/>
<dbReference type="RefSeq" id="XP_035449479.2">
    <property type="nucleotide sequence ID" value="XM_035593586.2"/>
</dbReference>
<keyword evidence="2" id="KW-0732">Signal</keyword>
<keyword evidence="3" id="KW-1185">Reference proteome</keyword>
<dbReference type="GeneID" id="118275577"/>
<feature type="chain" id="PRO_5040233410" evidence="2">
    <location>
        <begin position="27"/>
        <end position="215"/>
    </location>
</feature>
<dbReference type="Proteomes" id="UP000829999">
    <property type="component" value="Chromosome 8"/>
</dbReference>
<accession>A0A9R0DDT4</accession>
<proteinExistence type="predicted"/>
<evidence type="ECO:0000256" key="1">
    <source>
        <dbReference type="SAM" id="MobiDB-lite"/>
    </source>
</evidence>
<organism evidence="3 4">
    <name type="scientific">Spodoptera frugiperda</name>
    <name type="common">Fall armyworm</name>
    <dbReference type="NCBI Taxonomy" id="7108"/>
    <lineage>
        <taxon>Eukaryota</taxon>
        <taxon>Metazoa</taxon>
        <taxon>Ecdysozoa</taxon>
        <taxon>Arthropoda</taxon>
        <taxon>Hexapoda</taxon>
        <taxon>Insecta</taxon>
        <taxon>Pterygota</taxon>
        <taxon>Neoptera</taxon>
        <taxon>Endopterygota</taxon>
        <taxon>Lepidoptera</taxon>
        <taxon>Glossata</taxon>
        <taxon>Ditrysia</taxon>
        <taxon>Noctuoidea</taxon>
        <taxon>Noctuidae</taxon>
        <taxon>Amphipyrinae</taxon>
        <taxon>Spodoptera</taxon>
    </lineage>
</organism>
<reference evidence="4" key="1">
    <citation type="submission" date="2025-08" db="UniProtKB">
        <authorList>
            <consortium name="RefSeq"/>
        </authorList>
    </citation>
    <scope>IDENTIFICATION</scope>
    <source>
        <tissue evidence="4">Whole larval tissue</tissue>
    </source>
</reference>